<evidence type="ECO:0000313" key="3">
    <source>
        <dbReference type="Proteomes" id="UP000241818"/>
    </source>
</evidence>
<feature type="compositionally biased region" description="Polar residues" evidence="1">
    <location>
        <begin position="74"/>
        <end position="102"/>
    </location>
</feature>
<gene>
    <name evidence="2" type="ORF">M430DRAFT_257812</name>
</gene>
<dbReference type="RefSeq" id="XP_024719782.1">
    <property type="nucleotide sequence ID" value="XM_024865295.1"/>
</dbReference>
<feature type="region of interest" description="Disordered" evidence="1">
    <location>
        <begin position="74"/>
        <end position="130"/>
    </location>
</feature>
<feature type="compositionally biased region" description="Polar residues" evidence="1">
    <location>
        <begin position="121"/>
        <end position="130"/>
    </location>
</feature>
<dbReference type="Proteomes" id="UP000241818">
    <property type="component" value="Unassembled WGS sequence"/>
</dbReference>
<keyword evidence="3" id="KW-1185">Reference proteome</keyword>
<dbReference type="AlphaFoldDB" id="A0A2T3AYP9"/>
<organism evidence="2 3">
    <name type="scientific">Amorphotheca resinae ATCC 22711</name>
    <dbReference type="NCBI Taxonomy" id="857342"/>
    <lineage>
        <taxon>Eukaryota</taxon>
        <taxon>Fungi</taxon>
        <taxon>Dikarya</taxon>
        <taxon>Ascomycota</taxon>
        <taxon>Pezizomycotina</taxon>
        <taxon>Leotiomycetes</taxon>
        <taxon>Helotiales</taxon>
        <taxon>Amorphothecaceae</taxon>
        <taxon>Amorphotheca</taxon>
    </lineage>
</organism>
<proteinExistence type="predicted"/>
<accession>A0A2T3AYP9</accession>
<evidence type="ECO:0000313" key="2">
    <source>
        <dbReference type="EMBL" id="PSS15183.1"/>
    </source>
</evidence>
<dbReference type="InParanoid" id="A0A2T3AYP9"/>
<name>A0A2T3AYP9_AMORE</name>
<sequence length="166" mass="17978">MHRHELGQTALRHNPAAYIQTQQEYDMHLETAIDAPGAQSLLPTRDRITQYLMGLPGIDRFQTLADSPYHQHNSDFAVQAPSSNGSVASTTPHKAPCSTCSTRDPHSSVDANGDADPQDPCQGSLQSSGTVEDLAGWGEGLAGVGTQFELQEYPEYGRQLRVNSSI</sequence>
<evidence type="ECO:0000256" key="1">
    <source>
        <dbReference type="SAM" id="MobiDB-lite"/>
    </source>
</evidence>
<dbReference type="EMBL" id="KZ679013">
    <property type="protein sequence ID" value="PSS15183.1"/>
    <property type="molecule type" value="Genomic_DNA"/>
</dbReference>
<reference evidence="2 3" key="1">
    <citation type="journal article" date="2018" name="New Phytol.">
        <title>Comparative genomics and transcriptomics depict ericoid mycorrhizal fungi as versatile saprotrophs and plant mutualists.</title>
        <authorList>
            <person name="Martino E."/>
            <person name="Morin E."/>
            <person name="Grelet G.A."/>
            <person name="Kuo A."/>
            <person name="Kohler A."/>
            <person name="Daghino S."/>
            <person name="Barry K.W."/>
            <person name="Cichocki N."/>
            <person name="Clum A."/>
            <person name="Dockter R.B."/>
            <person name="Hainaut M."/>
            <person name="Kuo R.C."/>
            <person name="LaButti K."/>
            <person name="Lindahl B.D."/>
            <person name="Lindquist E.A."/>
            <person name="Lipzen A."/>
            <person name="Khouja H.R."/>
            <person name="Magnuson J."/>
            <person name="Murat C."/>
            <person name="Ohm R.A."/>
            <person name="Singer S.W."/>
            <person name="Spatafora J.W."/>
            <person name="Wang M."/>
            <person name="Veneault-Fourrey C."/>
            <person name="Henrissat B."/>
            <person name="Grigoriev I.V."/>
            <person name="Martin F.M."/>
            <person name="Perotto S."/>
        </authorList>
    </citation>
    <scope>NUCLEOTIDE SEQUENCE [LARGE SCALE GENOMIC DNA]</scope>
    <source>
        <strain evidence="2 3">ATCC 22711</strain>
    </source>
</reference>
<dbReference type="GeneID" id="36573376"/>
<protein>
    <submittedName>
        <fullName evidence="2">Uncharacterized protein</fullName>
    </submittedName>
</protein>